<feature type="transmembrane region" description="Helical" evidence="6">
    <location>
        <begin position="51"/>
        <end position="75"/>
    </location>
</feature>
<dbReference type="PANTHER" id="PTHR35042">
    <property type="entry name" value="ANTHRONE OXYGENASE ENCC"/>
    <property type="match status" value="1"/>
</dbReference>
<name>A0A8H3IGD0_9LECA</name>
<dbReference type="GO" id="GO:0016020">
    <property type="term" value="C:membrane"/>
    <property type="evidence" value="ECO:0007669"/>
    <property type="project" value="UniProtKB-SubCell"/>
</dbReference>
<keyword evidence="2 6" id="KW-0812">Transmembrane</keyword>
<dbReference type="PANTHER" id="PTHR35042:SF1">
    <property type="entry name" value="DUF1772-DOMAIN-CONTAINING PROTEIN"/>
    <property type="match status" value="1"/>
</dbReference>
<evidence type="ECO:0000256" key="6">
    <source>
        <dbReference type="SAM" id="Phobius"/>
    </source>
</evidence>
<keyword evidence="8" id="KW-1185">Reference proteome</keyword>
<dbReference type="AlphaFoldDB" id="A0A8H3IGD0"/>
<organism evidence="7 8">
    <name type="scientific">Imshaugia aleurites</name>
    <dbReference type="NCBI Taxonomy" id="172621"/>
    <lineage>
        <taxon>Eukaryota</taxon>
        <taxon>Fungi</taxon>
        <taxon>Dikarya</taxon>
        <taxon>Ascomycota</taxon>
        <taxon>Pezizomycotina</taxon>
        <taxon>Lecanoromycetes</taxon>
        <taxon>OSLEUM clade</taxon>
        <taxon>Lecanoromycetidae</taxon>
        <taxon>Lecanorales</taxon>
        <taxon>Lecanorineae</taxon>
        <taxon>Parmeliaceae</taxon>
        <taxon>Imshaugia</taxon>
    </lineage>
</organism>
<dbReference type="Pfam" id="PF08592">
    <property type="entry name" value="Anthrone_oxy"/>
    <property type="match status" value="1"/>
</dbReference>
<sequence>MLERGPRAVSTDFAQVLQPGIKTFINAPARHYDLIDNGQALVLRTAQTLGLGASAILIGSGFTITVQVIPAILLSPRDLLLRQWRKVYDVGIAYGPPFALVSCLSLGYVAYDSYTSNSANWMIYAFPALTTVGIVPFTKITMDGINSTLIAEGTVDRRINVLMARKTGAKGLGRKR</sequence>
<dbReference type="Proteomes" id="UP000664534">
    <property type="component" value="Unassembled WGS sequence"/>
</dbReference>
<dbReference type="EMBL" id="CAJPDT010000045">
    <property type="protein sequence ID" value="CAF9927022.1"/>
    <property type="molecule type" value="Genomic_DNA"/>
</dbReference>
<protein>
    <submittedName>
        <fullName evidence="7">Uncharacterized protein</fullName>
    </submittedName>
</protein>
<comment type="caution">
    <text evidence="7">The sequence shown here is derived from an EMBL/GenBank/DDBJ whole genome shotgun (WGS) entry which is preliminary data.</text>
</comment>
<evidence type="ECO:0000256" key="5">
    <source>
        <dbReference type="ARBA" id="ARBA00034313"/>
    </source>
</evidence>
<keyword evidence="4 6" id="KW-0472">Membrane</keyword>
<evidence type="ECO:0000313" key="8">
    <source>
        <dbReference type="Proteomes" id="UP000664534"/>
    </source>
</evidence>
<dbReference type="OrthoDB" id="5954308at2759"/>
<comment type="similarity">
    <text evidence="5">Belongs to the anthrone oxygenase family.</text>
</comment>
<evidence type="ECO:0000256" key="2">
    <source>
        <dbReference type="ARBA" id="ARBA00022692"/>
    </source>
</evidence>
<keyword evidence="3 6" id="KW-1133">Transmembrane helix</keyword>
<feature type="transmembrane region" description="Helical" evidence="6">
    <location>
        <begin position="87"/>
        <end position="109"/>
    </location>
</feature>
<evidence type="ECO:0000256" key="3">
    <source>
        <dbReference type="ARBA" id="ARBA00022989"/>
    </source>
</evidence>
<evidence type="ECO:0000313" key="7">
    <source>
        <dbReference type="EMBL" id="CAF9927022.1"/>
    </source>
</evidence>
<evidence type="ECO:0000256" key="1">
    <source>
        <dbReference type="ARBA" id="ARBA00004141"/>
    </source>
</evidence>
<evidence type="ECO:0000256" key="4">
    <source>
        <dbReference type="ARBA" id="ARBA00023136"/>
    </source>
</evidence>
<comment type="subcellular location">
    <subcellularLocation>
        <location evidence="1">Membrane</location>
        <topology evidence="1">Multi-pass membrane protein</topology>
    </subcellularLocation>
</comment>
<feature type="transmembrane region" description="Helical" evidence="6">
    <location>
        <begin position="121"/>
        <end position="138"/>
    </location>
</feature>
<reference evidence="7" key="1">
    <citation type="submission" date="2021-03" db="EMBL/GenBank/DDBJ databases">
        <authorList>
            <person name="Tagirdzhanova G."/>
        </authorList>
    </citation>
    <scope>NUCLEOTIDE SEQUENCE</scope>
</reference>
<dbReference type="InterPro" id="IPR013901">
    <property type="entry name" value="Anthrone_oxy"/>
</dbReference>
<gene>
    <name evidence="7" type="ORF">IMSHALPRED_007101</name>
</gene>
<accession>A0A8H3IGD0</accession>
<proteinExistence type="inferred from homology"/>